<dbReference type="InterPro" id="IPR007648">
    <property type="entry name" value="ATPase_inhibitor_mt"/>
</dbReference>
<dbReference type="GO" id="GO:0005739">
    <property type="term" value="C:mitochondrion"/>
    <property type="evidence" value="ECO:0007669"/>
    <property type="project" value="UniProtKB-SubCell"/>
</dbReference>
<protein>
    <submittedName>
        <fullName evidence="5">Uncharacterized protein</fullName>
    </submittedName>
</protein>
<accession>A0A5B8MEL6</accession>
<evidence type="ECO:0000313" key="6">
    <source>
        <dbReference type="Proteomes" id="UP000316726"/>
    </source>
</evidence>
<name>A0A5B8MEL6_9CHLO</name>
<dbReference type="GO" id="GO:0042030">
    <property type="term" value="F:ATPase inhibitor activity"/>
    <property type="evidence" value="ECO:0007669"/>
    <property type="project" value="InterPro"/>
</dbReference>
<dbReference type="STRING" id="1764295.A0A5B8MEL6"/>
<keyword evidence="3" id="KW-0496">Mitochondrion</keyword>
<evidence type="ECO:0000313" key="4">
    <source>
        <dbReference type="EMBL" id="CAD9713493.1"/>
    </source>
</evidence>
<reference evidence="4" key="2">
    <citation type="submission" date="2021-01" db="EMBL/GenBank/DDBJ databases">
        <authorList>
            <person name="Corre E."/>
            <person name="Pelletier E."/>
            <person name="Niang G."/>
            <person name="Scheremetjew M."/>
            <person name="Finn R."/>
            <person name="Kale V."/>
            <person name="Holt S."/>
            <person name="Cochrane G."/>
            <person name="Meng A."/>
            <person name="Brown T."/>
            <person name="Cohen L."/>
        </authorList>
    </citation>
    <scope>NUCLEOTIDE SEQUENCE</scope>
    <source>
        <strain evidence="4">CCMP1205</strain>
    </source>
</reference>
<gene>
    <name evidence="5" type="ORF">A3770_01p02600</name>
    <name evidence="4" type="ORF">CPRI1469_LOCUS2345</name>
</gene>
<dbReference type="OrthoDB" id="301837at2759"/>
<keyword evidence="6" id="KW-1185">Reference proteome</keyword>
<evidence type="ECO:0000313" key="5">
    <source>
        <dbReference type="EMBL" id="QDZ17742.1"/>
    </source>
</evidence>
<dbReference type="Pfam" id="PF04568">
    <property type="entry name" value="IATP"/>
    <property type="match status" value="1"/>
</dbReference>
<comment type="subcellular location">
    <subcellularLocation>
        <location evidence="1">Mitochondrion</location>
    </subcellularLocation>
</comment>
<comment type="similarity">
    <text evidence="2">Belongs to the ATPase inhibitor family.</text>
</comment>
<reference evidence="5 6" key="1">
    <citation type="submission" date="2018-07" db="EMBL/GenBank/DDBJ databases">
        <title>The complete nuclear genome of the prasinophyte Chloropicon primus (CCMP1205).</title>
        <authorList>
            <person name="Pombert J.-F."/>
            <person name="Otis C."/>
            <person name="Turmel M."/>
            <person name="Lemieux C."/>
        </authorList>
    </citation>
    <scope>NUCLEOTIDE SEQUENCE [LARGE SCALE GENOMIC DNA]</scope>
    <source>
        <strain evidence="5 6">CCMP1205</strain>
    </source>
</reference>
<evidence type="ECO:0000256" key="1">
    <source>
        <dbReference type="ARBA" id="ARBA00004173"/>
    </source>
</evidence>
<evidence type="ECO:0000256" key="2">
    <source>
        <dbReference type="ARBA" id="ARBA00010901"/>
    </source>
</evidence>
<dbReference type="AlphaFoldDB" id="A0A5B8MEL6"/>
<dbReference type="EMBL" id="CP031034">
    <property type="protein sequence ID" value="QDZ17742.1"/>
    <property type="molecule type" value="Genomic_DNA"/>
</dbReference>
<organism evidence="5 6">
    <name type="scientific">Chloropicon primus</name>
    <dbReference type="NCBI Taxonomy" id="1764295"/>
    <lineage>
        <taxon>Eukaryota</taxon>
        <taxon>Viridiplantae</taxon>
        <taxon>Chlorophyta</taxon>
        <taxon>Chloropicophyceae</taxon>
        <taxon>Chloropicales</taxon>
        <taxon>Chloropicaceae</taxon>
        <taxon>Chloropicon</taxon>
    </lineage>
</organism>
<dbReference type="EMBL" id="HBHL01003749">
    <property type="protein sequence ID" value="CAD9713493.1"/>
    <property type="molecule type" value="Transcribed_RNA"/>
</dbReference>
<sequence>MAGLSSLRGGVVCGRFFSLSRVFPGLLGGGARRGYVDDLTDKLGKREAAEERMYFNKEDEKLLRGLLGKMKAQAETTDRSHQEKERSALIDIVGGYNMTPKDVERLLDWRHSSEY</sequence>
<evidence type="ECO:0000256" key="3">
    <source>
        <dbReference type="ARBA" id="ARBA00023128"/>
    </source>
</evidence>
<dbReference type="Proteomes" id="UP000316726">
    <property type="component" value="Chromosome 1"/>
</dbReference>
<proteinExistence type="inferred from homology"/>